<dbReference type="AlphaFoldDB" id="A0A2I0KI31"/>
<gene>
    <name evidence="2" type="ORF">CRG98_011476</name>
</gene>
<dbReference type="Proteomes" id="UP000233551">
    <property type="component" value="Unassembled WGS sequence"/>
</dbReference>
<accession>A0A2I0KI31</accession>
<keyword evidence="3" id="KW-1185">Reference proteome</keyword>
<protein>
    <submittedName>
        <fullName evidence="2">Uncharacterized protein</fullName>
    </submittedName>
</protein>
<organism evidence="2 3">
    <name type="scientific">Punica granatum</name>
    <name type="common">Pomegranate</name>
    <dbReference type="NCBI Taxonomy" id="22663"/>
    <lineage>
        <taxon>Eukaryota</taxon>
        <taxon>Viridiplantae</taxon>
        <taxon>Streptophyta</taxon>
        <taxon>Embryophyta</taxon>
        <taxon>Tracheophyta</taxon>
        <taxon>Spermatophyta</taxon>
        <taxon>Magnoliopsida</taxon>
        <taxon>eudicotyledons</taxon>
        <taxon>Gunneridae</taxon>
        <taxon>Pentapetalae</taxon>
        <taxon>rosids</taxon>
        <taxon>malvids</taxon>
        <taxon>Myrtales</taxon>
        <taxon>Lythraceae</taxon>
        <taxon>Punica</taxon>
    </lineage>
</organism>
<name>A0A2I0KI31_PUNGR</name>
<reference evidence="2 3" key="1">
    <citation type="submission" date="2017-11" db="EMBL/GenBank/DDBJ databases">
        <title>De-novo sequencing of pomegranate (Punica granatum L.) genome.</title>
        <authorList>
            <person name="Akparov Z."/>
            <person name="Amiraslanov A."/>
            <person name="Hajiyeva S."/>
            <person name="Abbasov M."/>
            <person name="Kaur K."/>
            <person name="Hamwieh A."/>
            <person name="Solovyev V."/>
            <person name="Salamov A."/>
            <person name="Braich B."/>
            <person name="Kosarev P."/>
            <person name="Mahmoud A."/>
            <person name="Hajiyev E."/>
            <person name="Babayeva S."/>
            <person name="Izzatullayeva V."/>
            <person name="Mammadov A."/>
            <person name="Mammadov A."/>
            <person name="Sharifova S."/>
            <person name="Ojaghi J."/>
            <person name="Eynullazada K."/>
            <person name="Bayramov B."/>
            <person name="Abdulazimova A."/>
            <person name="Shahmuradov I."/>
        </authorList>
    </citation>
    <scope>NUCLEOTIDE SEQUENCE [LARGE SCALE GENOMIC DNA]</scope>
    <source>
        <strain evidence="3">cv. AG2017</strain>
        <tissue evidence="2">Leaf</tissue>
    </source>
</reference>
<dbReference type="EMBL" id="PGOL01000570">
    <property type="protein sequence ID" value="PKI68177.1"/>
    <property type="molecule type" value="Genomic_DNA"/>
</dbReference>
<evidence type="ECO:0000313" key="3">
    <source>
        <dbReference type="Proteomes" id="UP000233551"/>
    </source>
</evidence>
<evidence type="ECO:0000313" key="2">
    <source>
        <dbReference type="EMBL" id="PKI68177.1"/>
    </source>
</evidence>
<sequence length="115" mass="12176">MGLLAADRLVGSDAGEDRKKGRERYETSADEMRREKREIPIPAVVEPLSGPGVYARECFPVGSTGRGPYVPGAGSIVTEMRIAPRGGPGLMSLARALSSTTRCSPSRSDMVVVLG</sequence>
<proteinExistence type="predicted"/>
<evidence type="ECO:0000256" key="1">
    <source>
        <dbReference type="SAM" id="MobiDB-lite"/>
    </source>
</evidence>
<comment type="caution">
    <text evidence="2">The sequence shown here is derived from an EMBL/GenBank/DDBJ whole genome shotgun (WGS) entry which is preliminary data.</text>
</comment>
<feature type="region of interest" description="Disordered" evidence="1">
    <location>
        <begin position="1"/>
        <end position="36"/>
    </location>
</feature>
<feature type="compositionally biased region" description="Basic and acidic residues" evidence="1">
    <location>
        <begin position="15"/>
        <end position="36"/>
    </location>
</feature>